<evidence type="ECO:0000259" key="9">
    <source>
        <dbReference type="PROSITE" id="PS51085"/>
    </source>
</evidence>
<dbReference type="FunFam" id="3.10.20.30:FF:000034">
    <property type="entry name" value="Vanillate monooxygenase, oxidoreductase subunit"/>
    <property type="match status" value="1"/>
</dbReference>
<dbReference type="Gene3D" id="3.10.20.30">
    <property type="match status" value="1"/>
</dbReference>
<dbReference type="PROSITE" id="PS51384">
    <property type="entry name" value="FAD_FR"/>
    <property type="match status" value="1"/>
</dbReference>
<keyword evidence="7" id="KW-0408">Iron</keyword>
<name>A0AAW7XK87_9GAMM</name>
<reference evidence="11" key="1">
    <citation type="submission" date="2023-07" db="EMBL/GenBank/DDBJ databases">
        <title>Genome content predicts the carbon catabolic preferences of heterotrophic bacteria.</title>
        <authorList>
            <person name="Gralka M."/>
        </authorList>
    </citation>
    <scope>NUCLEOTIDE SEQUENCE</scope>
    <source>
        <strain evidence="11">I2M16</strain>
    </source>
</reference>
<evidence type="ECO:0000256" key="4">
    <source>
        <dbReference type="ARBA" id="ARBA00022714"/>
    </source>
</evidence>
<dbReference type="PANTHER" id="PTHR47354:SF1">
    <property type="entry name" value="CARNITINE MONOOXYGENASE REDUCTASE SUBUNIT"/>
    <property type="match status" value="1"/>
</dbReference>
<dbReference type="RefSeq" id="WP_303549403.1">
    <property type="nucleotide sequence ID" value="NZ_JAUOPG010000003.1"/>
</dbReference>
<sequence length="317" mass="35269">MIEVFVSSKQLEAEDIYVFRLERSNGEALPSFSAGAHIDMHLPNGIIRQYSLCNHSDETHCYEIGVLKDPASRGGSLAMHQLINEGDRLLISEPRNHFPLVHGAQRSLLFAGGIGVTPILCMAERLSHSSADFEMHYCTRSENRTAFVERIQSSSFKNKVHFHFDDGAAVQKLEAEKLLANPVPGTHIYVCGPGGFMEHILSTAKAKGWPQDQVHREYFAAAPIDHSADDSFEIKLSSTGQVFEVPADKSVIDVLEDNDIDVQFSCETGVCGTCVTRILEGEPDHRDSFFTEAEREKNDKFTPCCSRAKTRQLVLDI</sequence>
<dbReference type="GO" id="GO:0051537">
    <property type="term" value="F:2 iron, 2 sulfur cluster binding"/>
    <property type="evidence" value="ECO:0007669"/>
    <property type="project" value="UniProtKB-KW"/>
</dbReference>
<evidence type="ECO:0000313" key="11">
    <source>
        <dbReference type="EMBL" id="MDO6453240.1"/>
    </source>
</evidence>
<dbReference type="InterPro" id="IPR012675">
    <property type="entry name" value="Beta-grasp_dom_sf"/>
</dbReference>
<keyword evidence="2" id="KW-0285">Flavoprotein</keyword>
<dbReference type="Gene3D" id="2.40.30.10">
    <property type="entry name" value="Translation factors"/>
    <property type="match status" value="1"/>
</dbReference>
<dbReference type="InterPro" id="IPR017927">
    <property type="entry name" value="FAD-bd_FR_type"/>
</dbReference>
<dbReference type="EC" id="1.-.-.-" evidence="11"/>
<feature type="domain" description="FAD-binding FR-type" evidence="10">
    <location>
        <begin position="1"/>
        <end position="101"/>
    </location>
</feature>
<dbReference type="CDD" id="cd00207">
    <property type="entry name" value="fer2"/>
    <property type="match status" value="1"/>
</dbReference>
<dbReference type="InterPro" id="IPR054582">
    <property type="entry name" value="DmmA-like_N"/>
</dbReference>
<comment type="caution">
    <text evidence="11">The sequence shown here is derived from an EMBL/GenBank/DDBJ whole genome shotgun (WGS) entry which is preliminary data.</text>
</comment>
<keyword evidence="5" id="KW-0479">Metal-binding</keyword>
<dbReference type="GO" id="GO:0046872">
    <property type="term" value="F:metal ion binding"/>
    <property type="evidence" value="ECO:0007669"/>
    <property type="project" value="UniProtKB-KW"/>
</dbReference>
<dbReference type="SUPFAM" id="SSF63380">
    <property type="entry name" value="Riboflavin synthase domain-like"/>
    <property type="match status" value="1"/>
</dbReference>
<dbReference type="InterPro" id="IPR036010">
    <property type="entry name" value="2Fe-2S_ferredoxin-like_sf"/>
</dbReference>
<dbReference type="CDD" id="cd06185">
    <property type="entry name" value="PDR_like"/>
    <property type="match status" value="1"/>
</dbReference>
<accession>A0AAW7XK87</accession>
<gene>
    <name evidence="11" type="ORF">Q4490_06655</name>
</gene>
<dbReference type="Proteomes" id="UP001169862">
    <property type="component" value="Unassembled WGS sequence"/>
</dbReference>
<proteinExistence type="predicted"/>
<keyword evidence="8" id="KW-0411">Iron-sulfur</keyword>
<protein>
    <submittedName>
        <fullName evidence="11">PDR/VanB family oxidoreductase</fullName>
        <ecNumber evidence="11">1.-.-.-</ecNumber>
    </submittedName>
</protein>
<evidence type="ECO:0000259" key="10">
    <source>
        <dbReference type="PROSITE" id="PS51384"/>
    </source>
</evidence>
<dbReference type="InterPro" id="IPR017938">
    <property type="entry name" value="Riboflavin_synthase-like_b-brl"/>
</dbReference>
<dbReference type="PROSITE" id="PS51085">
    <property type="entry name" value="2FE2S_FER_2"/>
    <property type="match status" value="1"/>
</dbReference>
<evidence type="ECO:0000313" key="12">
    <source>
        <dbReference type="Proteomes" id="UP001169862"/>
    </source>
</evidence>
<dbReference type="PRINTS" id="PR00409">
    <property type="entry name" value="PHDIOXRDTASE"/>
</dbReference>
<dbReference type="AlphaFoldDB" id="A0AAW7XK87"/>
<dbReference type="GO" id="GO:0016491">
    <property type="term" value="F:oxidoreductase activity"/>
    <property type="evidence" value="ECO:0007669"/>
    <property type="project" value="UniProtKB-KW"/>
</dbReference>
<evidence type="ECO:0000256" key="1">
    <source>
        <dbReference type="ARBA" id="ARBA00001917"/>
    </source>
</evidence>
<keyword evidence="6 11" id="KW-0560">Oxidoreductase</keyword>
<dbReference type="InterPro" id="IPR039261">
    <property type="entry name" value="FNR_nucleotide-bd"/>
</dbReference>
<keyword evidence="4" id="KW-0001">2Fe-2S</keyword>
<evidence type="ECO:0000256" key="8">
    <source>
        <dbReference type="ARBA" id="ARBA00023014"/>
    </source>
</evidence>
<dbReference type="InterPro" id="IPR006058">
    <property type="entry name" value="2Fe2S_fd_BS"/>
</dbReference>
<dbReference type="InterPro" id="IPR001041">
    <property type="entry name" value="2Fe-2S_ferredoxin-type"/>
</dbReference>
<evidence type="ECO:0000256" key="7">
    <source>
        <dbReference type="ARBA" id="ARBA00023004"/>
    </source>
</evidence>
<dbReference type="EMBL" id="JAUOPG010000003">
    <property type="protein sequence ID" value="MDO6453240.1"/>
    <property type="molecule type" value="Genomic_DNA"/>
</dbReference>
<dbReference type="Gene3D" id="3.40.50.80">
    <property type="entry name" value="Nucleotide-binding domain of ferredoxin-NADP reductase (FNR) module"/>
    <property type="match status" value="1"/>
</dbReference>
<evidence type="ECO:0000256" key="5">
    <source>
        <dbReference type="ARBA" id="ARBA00022723"/>
    </source>
</evidence>
<evidence type="ECO:0000256" key="2">
    <source>
        <dbReference type="ARBA" id="ARBA00022630"/>
    </source>
</evidence>
<dbReference type="SUPFAM" id="SSF54292">
    <property type="entry name" value="2Fe-2S ferredoxin-like"/>
    <property type="match status" value="1"/>
</dbReference>
<dbReference type="Pfam" id="PF00111">
    <property type="entry name" value="Fer2"/>
    <property type="match status" value="1"/>
</dbReference>
<dbReference type="PANTHER" id="PTHR47354">
    <property type="entry name" value="NADH OXIDOREDUCTASE HCR"/>
    <property type="match status" value="1"/>
</dbReference>
<dbReference type="InterPro" id="IPR050415">
    <property type="entry name" value="MRET"/>
</dbReference>
<dbReference type="Pfam" id="PF22290">
    <property type="entry name" value="DmmA-like_N"/>
    <property type="match status" value="1"/>
</dbReference>
<evidence type="ECO:0000256" key="3">
    <source>
        <dbReference type="ARBA" id="ARBA00022643"/>
    </source>
</evidence>
<keyword evidence="3" id="KW-0288">FMN</keyword>
<feature type="domain" description="2Fe-2S ferredoxin-type" evidence="9">
    <location>
        <begin position="232"/>
        <end position="317"/>
    </location>
</feature>
<dbReference type="SUPFAM" id="SSF52343">
    <property type="entry name" value="Ferredoxin reductase-like, C-terminal NADP-linked domain"/>
    <property type="match status" value="1"/>
</dbReference>
<evidence type="ECO:0000256" key="6">
    <source>
        <dbReference type="ARBA" id="ARBA00023002"/>
    </source>
</evidence>
<comment type="cofactor">
    <cofactor evidence="1">
        <name>FMN</name>
        <dbReference type="ChEBI" id="CHEBI:58210"/>
    </cofactor>
</comment>
<organism evidence="11 12">
    <name type="scientific">Neptunomonas phycophila</name>
    <dbReference type="NCBI Taxonomy" id="1572645"/>
    <lineage>
        <taxon>Bacteria</taxon>
        <taxon>Pseudomonadati</taxon>
        <taxon>Pseudomonadota</taxon>
        <taxon>Gammaproteobacteria</taxon>
        <taxon>Oceanospirillales</taxon>
        <taxon>Oceanospirillaceae</taxon>
        <taxon>Neptunomonas</taxon>
    </lineage>
</organism>
<dbReference type="PROSITE" id="PS00197">
    <property type="entry name" value="2FE2S_FER_1"/>
    <property type="match status" value="1"/>
</dbReference>